<dbReference type="PANTHER" id="PTHR10825">
    <property type="entry name" value="RING FINGER DOMAIN-CONTAINING, POLYCOMB GROUP COMPONENT"/>
    <property type="match status" value="1"/>
</dbReference>
<feature type="compositionally biased region" description="Basic residues" evidence="1">
    <location>
        <begin position="312"/>
        <end position="330"/>
    </location>
</feature>
<dbReference type="Pfam" id="PF16207">
    <property type="entry name" value="RAWUL"/>
    <property type="match status" value="1"/>
</dbReference>
<dbReference type="OrthoDB" id="6377868at2759"/>
<dbReference type="GO" id="GO:0035102">
    <property type="term" value="C:PRC1 complex"/>
    <property type="evidence" value="ECO:0007669"/>
    <property type="project" value="TreeGrafter"/>
</dbReference>
<feature type="compositionally biased region" description="Basic and acidic residues" evidence="1">
    <location>
        <begin position="216"/>
        <end position="226"/>
    </location>
</feature>
<gene>
    <name evidence="3" type="primary">BMI1</name>
    <name evidence="3" type="ORF">Anas_13026</name>
</gene>
<feature type="compositionally biased region" description="Polar residues" evidence="1">
    <location>
        <begin position="267"/>
        <end position="280"/>
    </location>
</feature>
<feature type="region of interest" description="Disordered" evidence="1">
    <location>
        <begin position="136"/>
        <end position="330"/>
    </location>
</feature>
<reference evidence="3 4" key="1">
    <citation type="journal article" date="2019" name="PLoS Biol.">
        <title>Sex chromosomes control vertical transmission of feminizing Wolbachia symbionts in an isopod.</title>
        <authorList>
            <person name="Becking T."/>
            <person name="Chebbi M.A."/>
            <person name="Giraud I."/>
            <person name="Moumen B."/>
            <person name="Laverre T."/>
            <person name="Caubet Y."/>
            <person name="Peccoud J."/>
            <person name="Gilbert C."/>
            <person name="Cordaux R."/>
        </authorList>
    </citation>
    <scope>NUCLEOTIDE SEQUENCE [LARGE SCALE GENOMIC DNA]</scope>
    <source>
        <strain evidence="3">ANa2</strain>
        <tissue evidence="3">Whole body excluding digestive tract and cuticle</tissue>
    </source>
</reference>
<evidence type="ECO:0000313" key="4">
    <source>
        <dbReference type="Proteomes" id="UP000326759"/>
    </source>
</evidence>
<evidence type="ECO:0000259" key="2">
    <source>
        <dbReference type="Pfam" id="PF16207"/>
    </source>
</evidence>
<evidence type="ECO:0000256" key="1">
    <source>
        <dbReference type="SAM" id="MobiDB-lite"/>
    </source>
</evidence>
<dbReference type="EMBL" id="SEYY01010873">
    <property type="protein sequence ID" value="KAB7501369.1"/>
    <property type="molecule type" value="Genomic_DNA"/>
</dbReference>
<sequence>MEVFVIDTAYNSIHLIVLAKGFKGEFSESSTSKELRQDSCRRRETVDPPSVADINTVRYFRCPATVPVSVLKSLVKTKYRIPEALRVELLYGEERLLDSWTLMEVAYIFQWKRESPMELSFQVLVVKKIKRKRLKIVKRKKESNRSRRDPLGNYPRQRNSDSHSQEPPLKIPRLEDTSSVPSSVDEHHPRPPTPPETPDGPADMNSETDPQQEYLSKSEADIKGEESFTSSPKCMSIRIEQKKSSFDFSEKSKPTIEEGSLKEENCDSINTTEEQSSEVANTDDFFTDKETHETKILANSMEKSDNSNIHSPRGRGRGRRRRGRGGGRRR</sequence>
<dbReference type="Gene3D" id="3.10.20.90">
    <property type="entry name" value="Phosphatidylinositol 3-kinase Catalytic Subunit, Chain A, domain 1"/>
    <property type="match status" value="1"/>
</dbReference>
<feature type="compositionally biased region" description="Basic and acidic residues" evidence="1">
    <location>
        <begin position="239"/>
        <end position="265"/>
    </location>
</feature>
<dbReference type="Proteomes" id="UP000326759">
    <property type="component" value="Unassembled WGS sequence"/>
</dbReference>
<dbReference type="GO" id="GO:0000122">
    <property type="term" value="P:negative regulation of transcription by RNA polymerase II"/>
    <property type="evidence" value="ECO:0007669"/>
    <property type="project" value="TreeGrafter"/>
</dbReference>
<feature type="compositionally biased region" description="Basic and acidic residues" evidence="1">
    <location>
        <begin position="286"/>
        <end position="295"/>
    </location>
</feature>
<dbReference type="AlphaFoldDB" id="A0A5N5T5H7"/>
<dbReference type="PANTHER" id="PTHR10825:SF29">
    <property type="entry name" value="POLYCOMB GROUP RING FINGER PROTEIN 1"/>
    <property type="match status" value="1"/>
</dbReference>
<comment type="caution">
    <text evidence="3">The sequence shown here is derived from an EMBL/GenBank/DDBJ whole genome shotgun (WGS) entry which is preliminary data.</text>
</comment>
<dbReference type="InterPro" id="IPR032443">
    <property type="entry name" value="RAWUL"/>
</dbReference>
<name>A0A5N5T5H7_9CRUS</name>
<keyword evidence="4" id="KW-1185">Reference proteome</keyword>
<organism evidence="3 4">
    <name type="scientific">Armadillidium nasatum</name>
    <dbReference type="NCBI Taxonomy" id="96803"/>
    <lineage>
        <taxon>Eukaryota</taxon>
        <taxon>Metazoa</taxon>
        <taxon>Ecdysozoa</taxon>
        <taxon>Arthropoda</taxon>
        <taxon>Crustacea</taxon>
        <taxon>Multicrustacea</taxon>
        <taxon>Malacostraca</taxon>
        <taxon>Eumalacostraca</taxon>
        <taxon>Peracarida</taxon>
        <taxon>Isopoda</taxon>
        <taxon>Oniscidea</taxon>
        <taxon>Crinocheta</taxon>
        <taxon>Armadillidiidae</taxon>
        <taxon>Armadillidium</taxon>
    </lineage>
</organism>
<feature type="compositionally biased region" description="Polar residues" evidence="1">
    <location>
        <begin position="205"/>
        <end position="215"/>
    </location>
</feature>
<accession>A0A5N5T5H7</accession>
<protein>
    <submittedName>
        <fullName evidence="3">Polycomb complex protein BMI-1</fullName>
    </submittedName>
</protein>
<dbReference type="GO" id="GO:1990841">
    <property type="term" value="F:promoter-specific chromatin binding"/>
    <property type="evidence" value="ECO:0007669"/>
    <property type="project" value="TreeGrafter"/>
</dbReference>
<evidence type="ECO:0000313" key="3">
    <source>
        <dbReference type="EMBL" id="KAB7501369.1"/>
    </source>
</evidence>
<proteinExistence type="predicted"/>
<feature type="domain" description="RAWUL" evidence="2">
    <location>
        <begin position="58"/>
        <end position="121"/>
    </location>
</feature>